<evidence type="ECO:0000256" key="2">
    <source>
        <dbReference type="ARBA" id="ARBA00022448"/>
    </source>
</evidence>
<protein>
    <recommendedName>
        <fullName evidence="10">Ascorbate-specific PTS system EIIA component</fullName>
    </recommendedName>
    <alternativeName>
        <fullName evidence="11">Ascorbate-specific phosphotransferase enzyme IIA component</fullName>
    </alternativeName>
</protein>
<dbReference type="InterPro" id="IPR007737">
    <property type="entry name" value="Mga_HTH"/>
</dbReference>
<dbReference type="Pfam" id="PF05043">
    <property type="entry name" value="Mga"/>
    <property type="match status" value="2"/>
</dbReference>
<dbReference type="AlphaFoldDB" id="A0AAU9D153"/>
<keyword evidence="5" id="KW-0808">Transferase</keyword>
<dbReference type="RefSeq" id="WP_317696521.1">
    <property type="nucleotide sequence ID" value="NZ_AP026801.1"/>
</dbReference>
<accession>A0AAU9D153</accession>
<evidence type="ECO:0000256" key="3">
    <source>
        <dbReference type="ARBA" id="ARBA00022490"/>
    </source>
</evidence>
<dbReference type="GO" id="GO:0005737">
    <property type="term" value="C:cytoplasm"/>
    <property type="evidence" value="ECO:0007669"/>
    <property type="project" value="UniProtKB-SubCell"/>
</dbReference>
<evidence type="ECO:0000256" key="7">
    <source>
        <dbReference type="ARBA" id="ARBA00022777"/>
    </source>
</evidence>
<keyword evidence="8" id="KW-0010">Activator</keyword>
<dbReference type="InterPro" id="IPR036634">
    <property type="entry name" value="PRD_sf"/>
</dbReference>
<evidence type="ECO:0000256" key="1">
    <source>
        <dbReference type="ARBA" id="ARBA00004496"/>
    </source>
</evidence>
<sequence length="689" mass="79188">MTSKRELQIVSEIIRNPKVKSGDLQKKLSLSKRQIDYSINKINEELHESNLSLIQRNKNGTFNLDQKSLQYFVSREKYDKDIVYKSNGTYSYHNQNERIPLLVLYILTSTEILSLVHIYDYLNVSRNTAISDLKKVTSLLSSYNLRLEYTRSDGYQINGSELQIRILINDLVKRVLHFPNGLNEIDQLAQISIEPIIHFVHKVEKKLKIVYSDNAFNFLVRDLQLIISRNFSRSYEINPYFLGDVSDTKEYEIIKDNIYPKWLKQSDDLSWITLIFLSSNILRGMSQDTNEQLKTAVSQMVDIFQDLTYVKISDRKSFEARLFAHIRPAYFRMKYDLSLGSIGIEQVVSDDQEHRELLATMKKVIDPLESLVGSQISLDELELISFYFGFEFSNRKNSIFNKKKRAAVVCSNGQIVSKLMLNTLCELFPEINFISSSSVREFENFQQDYDLVFTTIPLKTEIKQYVINPIMDNEEKLTLRSNVLCDIGIHKIDTTLGNLLTAVKQHAVITNEKDLRNKMRKYLLESSDNGDVESTSKLPDLSHYLKQSNVKLTSKSINWKQAIILSSQSLVDDGTISENYVSQMIAQNDTPIGYSFLGKSMAIPHASFDDGVHADGFGLLISKESIAFPGNHFVHFIVPIAVFDETKHLKAINQLSRIAENPTLLQRLLYMNDSNSIIKTIYSEIKGKE</sequence>
<dbReference type="InterPro" id="IPR013011">
    <property type="entry name" value="PTS_EIIB_2"/>
</dbReference>
<evidence type="ECO:0000256" key="10">
    <source>
        <dbReference type="ARBA" id="ARBA00041175"/>
    </source>
</evidence>
<evidence type="ECO:0000259" key="12">
    <source>
        <dbReference type="PROSITE" id="PS51094"/>
    </source>
</evidence>
<evidence type="ECO:0000256" key="4">
    <source>
        <dbReference type="ARBA" id="ARBA00022553"/>
    </source>
</evidence>
<feature type="domain" description="PTS EIIA type-2" evidence="12">
    <location>
        <begin position="543"/>
        <end position="684"/>
    </location>
</feature>
<evidence type="ECO:0000313" key="15">
    <source>
        <dbReference type="EMBL" id="BDR57429.1"/>
    </source>
</evidence>
<dbReference type="PROSITE" id="PS51099">
    <property type="entry name" value="PTS_EIIB_TYPE_2"/>
    <property type="match status" value="1"/>
</dbReference>
<organism evidence="15 16">
    <name type="scientific">Xylocopilactobacillus apis</name>
    <dbReference type="NCBI Taxonomy" id="2932183"/>
    <lineage>
        <taxon>Bacteria</taxon>
        <taxon>Bacillati</taxon>
        <taxon>Bacillota</taxon>
        <taxon>Bacilli</taxon>
        <taxon>Lactobacillales</taxon>
        <taxon>Lactobacillaceae</taxon>
        <taxon>Xylocopilactobacillus</taxon>
    </lineage>
</organism>
<dbReference type="PANTHER" id="PTHR36203">
    <property type="entry name" value="ASCORBATE-SPECIFIC PTS SYSTEM EIIA COMPONENT"/>
    <property type="match status" value="1"/>
</dbReference>
<dbReference type="PROSITE" id="PS51372">
    <property type="entry name" value="PRD_2"/>
    <property type="match status" value="1"/>
</dbReference>
<dbReference type="GO" id="GO:0008982">
    <property type="term" value="F:protein-N(PI)-phosphohistidine-sugar phosphotransferase activity"/>
    <property type="evidence" value="ECO:0007669"/>
    <property type="project" value="InterPro"/>
</dbReference>
<feature type="domain" description="PRD" evidence="14">
    <location>
        <begin position="288"/>
        <end position="398"/>
    </location>
</feature>
<keyword evidence="15" id="KW-0762">Sugar transport</keyword>
<keyword evidence="2" id="KW-0813">Transport</keyword>
<dbReference type="PANTHER" id="PTHR36203:SF1">
    <property type="entry name" value="ASCORBATE-SPECIFIC PTS SYSTEM EIIA COMPONENT"/>
    <property type="match status" value="1"/>
</dbReference>
<dbReference type="EMBL" id="AP026801">
    <property type="protein sequence ID" value="BDR57429.1"/>
    <property type="molecule type" value="Genomic_DNA"/>
</dbReference>
<gene>
    <name evidence="15" type="ORF">KIMC2_19910</name>
</gene>
<dbReference type="KEGG" id="xak:KIMC2_19910"/>
<keyword evidence="16" id="KW-1185">Reference proteome</keyword>
<dbReference type="SUPFAM" id="SSF63520">
    <property type="entry name" value="PTS-regulatory domain, PRD"/>
    <property type="match status" value="1"/>
</dbReference>
<keyword evidence="7" id="KW-0418">Kinase</keyword>
<comment type="subcellular location">
    <subcellularLocation>
        <location evidence="1">Cytoplasm</location>
    </subcellularLocation>
</comment>
<dbReference type="CDD" id="cd05568">
    <property type="entry name" value="PTS_IIB_bgl_like"/>
    <property type="match status" value="1"/>
</dbReference>
<dbReference type="Gene3D" id="3.40.50.2300">
    <property type="match status" value="1"/>
</dbReference>
<dbReference type="Gene3D" id="3.40.930.10">
    <property type="entry name" value="Mannitol-specific EII, Chain A"/>
    <property type="match status" value="1"/>
</dbReference>
<dbReference type="GO" id="GO:0006355">
    <property type="term" value="P:regulation of DNA-templated transcription"/>
    <property type="evidence" value="ECO:0007669"/>
    <property type="project" value="InterPro"/>
</dbReference>
<evidence type="ECO:0000259" key="13">
    <source>
        <dbReference type="PROSITE" id="PS51099"/>
    </source>
</evidence>
<evidence type="ECO:0000313" key="16">
    <source>
        <dbReference type="Proteomes" id="UP001321804"/>
    </source>
</evidence>
<evidence type="ECO:0000259" key="14">
    <source>
        <dbReference type="PROSITE" id="PS51372"/>
    </source>
</evidence>
<proteinExistence type="predicted"/>
<dbReference type="InterPro" id="IPR036095">
    <property type="entry name" value="PTS_EIIB-like_sf"/>
</dbReference>
<feature type="domain" description="PTS EIIB type-2" evidence="13">
    <location>
        <begin position="404"/>
        <end position="491"/>
    </location>
</feature>
<name>A0AAU9D153_9LACO</name>
<keyword evidence="3" id="KW-0963">Cytoplasm</keyword>
<dbReference type="Pfam" id="PF00874">
    <property type="entry name" value="PRD"/>
    <property type="match status" value="1"/>
</dbReference>
<comment type="function">
    <text evidence="9">The phosphoenolpyruvate-dependent sugar phosphotransferase system (sugar PTS), a major carbohydrate active transport system, catalyzes the phosphorylation of incoming sugar substrates concomitantly with their translocation across the cell membrane. The enzyme II UlaABC PTS system is involved in ascorbate transport.</text>
</comment>
<dbReference type="Proteomes" id="UP001321804">
    <property type="component" value="Chromosome"/>
</dbReference>
<evidence type="ECO:0000256" key="6">
    <source>
        <dbReference type="ARBA" id="ARBA00022683"/>
    </source>
</evidence>
<evidence type="ECO:0000256" key="11">
    <source>
        <dbReference type="ARBA" id="ARBA00042072"/>
    </source>
</evidence>
<dbReference type="GO" id="GO:0016301">
    <property type="term" value="F:kinase activity"/>
    <property type="evidence" value="ECO:0007669"/>
    <property type="project" value="UniProtKB-KW"/>
</dbReference>
<dbReference type="InterPro" id="IPR016152">
    <property type="entry name" value="PTrfase/Anion_transptr"/>
</dbReference>
<dbReference type="InterPro" id="IPR002178">
    <property type="entry name" value="PTS_EIIA_type-2_dom"/>
</dbReference>
<dbReference type="Gene3D" id="1.10.1790.10">
    <property type="entry name" value="PRD domain"/>
    <property type="match status" value="1"/>
</dbReference>
<evidence type="ECO:0000256" key="8">
    <source>
        <dbReference type="ARBA" id="ARBA00023159"/>
    </source>
</evidence>
<dbReference type="InterPro" id="IPR011608">
    <property type="entry name" value="PRD"/>
</dbReference>
<dbReference type="Pfam" id="PF00359">
    <property type="entry name" value="PTS_EIIA_2"/>
    <property type="match status" value="1"/>
</dbReference>
<evidence type="ECO:0000256" key="5">
    <source>
        <dbReference type="ARBA" id="ARBA00022679"/>
    </source>
</evidence>
<keyword evidence="4" id="KW-0597">Phosphoprotein</keyword>
<evidence type="ECO:0000256" key="9">
    <source>
        <dbReference type="ARBA" id="ARBA00037387"/>
    </source>
</evidence>
<keyword evidence="6" id="KW-0598">Phosphotransferase system</keyword>
<dbReference type="SUPFAM" id="SSF52794">
    <property type="entry name" value="PTS system IIB component-like"/>
    <property type="match status" value="1"/>
</dbReference>
<dbReference type="PROSITE" id="PS51094">
    <property type="entry name" value="PTS_EIIA_TYPE_2"/>
    <property type="match status" value="1"/>
</dbReference>
<dbReference type="GO" id="GO:0009401">
    <property type="term" value="P:phosphoenolpyruvate-dependent sugar phosphotransferase system"/>
    <property type="evidence" value="ECO:0007669"/>
    <property type="project" value="UniProtKB-KW"/>
</dbReference>
<reference evidence="15 16" key="1">
    <citation type="journal article" date="2023" name="Microbiol. Spectr.">
        <title>Symbiosis of Carpenter Bees with Uncharacterized Lactic Acid Bacteria Showing NAD Auxotrophy.</title>
        <authorList>
            <person name="Kawasaki S."/>
            <person name="Ozawa K."/>
            <person name="Mori T."/>
            <person name="Yamamoto A."/>
            <person name="Ito M."/>
            <person name="Ohkuma M."/>
            <person name="Sakamoto M."/>
            <person name="Matsutani M."/>
        </authorList>
    </citation>
    <scope>NUCLEOTIDE SEQUENCE [LARGE SCALE GENOMIC DNA]</scope>
    <source>
        <strain evidence="15 16">KimC2</strain>
    </source>
</reference>
<dbReference type="InterPro" id="IPR051351">
    <property type="entry name" value="Ascorbate-PTS_EIIA_comp"/>
</dbReference>
<dbReference type="SUPFAM" id="SSF55804">
    <property type="entry name" value="Phoshotransferase/anion transport protein"/>
    <property type="match status" value="1"/>
</dbReference>